<dbReference type="EMBL" id="JBFARM010000007">
    <property type="protein sequence ID" value="MEV4288535.1"/>
    <property type="molecule type" value="Genomic_DNA"/>
</dbReference>
<protein>
    <recommendedName>
        <fullName evidence="3">Ig-like domain-containing protein</fullName>
    </recommendedName>
</protein>
<evidence type="ECO:0008006" key="3">
    <source>
        <dbReference type="Google" id="ProtNLM"/>
    </source>
</evidence>
<dbReference type="RefSeq" id="WP_364453515.1">
    <property type="nucleotide sequence ID" value="NZ_JBFARM010000007.1"/>
</dbReference>
<name>A0ABV3H8M9_9ACTN</name>
<sequence>MDLGWIIVTAIGAGASPAAPQAALTCAVATPPARPLSFTPSVGLTPRPVTVRGNLQLTGCVSPDGSASALRSGWVSLRVTADASCTSTARVRGRATVVWFGADGRPLGTSTITGGPGSLAPHRPADSLLSGTVTYGPLKGRRASGGLTPDAGLLSCATDGLSRLAGTGTMRFG</sequence>
<dbReference type="Proteomes" id="UP001552427">
    <property type="component" value="Unassembled WGS sequence"/>
</dbReference>
<evidence type="ECO:0000313" key="2">
    <source>
        <dbReference type="Proteomes" id="UP001552427"/>
    </source>
</evidence>
<organism evidence="1 2">
    <name type="scientific">Nonomuraea bangladeshensis</name>
    <dbReference type="NCBI Taxonomy" id="404385"/>
    <lineage>
        <taxon>Bacteria</taxon>
        <taxon>Bacillati</taxon>
        <taxon>Actinomycetota</taxon>
        <taxon>Actinomycetes</taxon>
        <taxon>Streptosporangiales</taxon>
        <taxon>Streptosporangiaceae</taxon>
        <taxon>Nonomuraea</taxon>
    </lineage>
</organism>
<accession>A0ABV3H8M9</accession>
<keyword evidence="2" id="KW-1185">Reference proteome</keyword>
<gene>
    <name evidence="1" type="ORF">AB0K40_23755</name>
</gene>
<evidence type="ECO:0000313" key="1">
    <source>
        <dbReference type="EMBL" id="MEV4288535.1"/>
    </source>
</evidence>
<reference evidence="1 2" key="1">
    <citation type="submission" date="2024-06" db="EMBL/GenBank/DDBJ databases">
        <title>The Natural Products Discovery Center: Release of the First 8490 Sequenced Strains for Exploring Actinobacteria Biosynthetic Diversity.</title>
        <authorList>
            <person name="Kalkreuter E."/>
            <person name="Kautsar S.A."/>
            <person name="Yang D."/>
            <person name="Bader C.D."/>
            <person name="Teijaro C.N."/>
            <person name="Fluegel L."/>
            <person name="Davis C.M."/>
            <person name="Simpson J.R."/>
            <person name="Lauterbach L."/>
            <person name="Steele A.D."/>
            <person name="Gui C."/>
            <person name="Meng S."/>
            <person name="Li G."/>
            <person name="Viehrig K."/>
            <person name="Ye F."/>
            <person name="Su P."/>
            <person name="Kiefer A.F."/>
            <person name="Nichols A."/>
            <person name="Cepeda A.J."/>
            <person name="Yan W."/>
            <person name="Fan B."/>
            <person name="Jiang Y."/>
            <person name="Adhikari A."/>
            <person name="Zheng C.-J."/>
            <person name="Schuster L."/>
            <person name="Cowan T.M."/>
            <person name="Smanski M.J."/>
            <person name="Chevrette M.G."/>
            <person name="De Carvalho L.P.S."/>
            <person name="Shen B."/>
        </authorList>
    </citation>
    <scope>NUCLEOTIDE SEQUENCE [LARGE SCALE GENOMIC DNA]</scope>
    <source>
        <strain evidence="1 2">NPDC049574</strain>
    </source>
</reference>
<comment type="caution">
    <text evidence="1">The sequence shown here is derived from an EMBL/GenBank/DDBJ whole genome shotgun (WGS) entry which is preliminary data.</text>
</comment>
<proteinExistence type="predicted"/>